<protein>
    <submittedName>
        <fullName evidence="1">Uncharacterized protein</fullName>
    </submittedName>
</protein>
<dbReference type="Proteomes" id="UP001608902">
    <property type="component" value="Unassembled WGS sequence"/>
</dbReference>
<dbReference type="AlphaFoldDB" id="A0ABD6EYW9"/>
<keyword evidence="2" id="KW-1185">Reference proteome</keyword>
<reference evidence="1 2" key="1">
    <citation type="submission" date="2024-08" db="EMBL/GenBank/DDBJ databases">
        <title>Gnathostoma spinigerum genome.</title>
        <authorList>
            <person name="Gonzalez-Bertolin B."/>
            <person name="Monzon S."/>
            <person name="Zaballos A."/>
            <person name="Jimenez P."/>
            <person name="Dekumyoy P."/>
            <person name="Varona S."/>
            <person name="Cuesta I."/>
            <person name="Sumanam S."/>
            <person name="Adisakwattana P."/>
            <person name="Gasser R.B."/>
            <person name="Hernandez-Gonzalez A."/>
            <person name="Young N.D."/>
            <person name="Perteguer M.J."/>
        </authorList>
    </citation>
    <scope>NUCLEOTIDE SEQUENCE [LARGE SCALE GENOMIC DNA]</scope>
    <source>
        <strain evidence="1">AL3</strain>
        <tissue evidence="1">Liver</tissue>
    </source>
</reference>
<proteinExistence type="predicted"/>
<sequence>MRVVINPVFVHRKLSVCFVPTRCMRSNRFTTVPKNTDINIRLLNSLDFSDQNDRLVRLPLHHRLERRKRD</sequence>
<evidence type="ECO:0000313" key="2">
    <source>
        <dbReference type="Proteomes" id="UP001608902"/>
    </source>
</evidence>
<accession>A0ABD6EYW9</accession>
<dbReference type="EMBL" id="JBGFUD010016433">
    <property type="protein sequence ID" value="MFH4984297.1"/>
    <property type="molecule type" value="Genomic_DNA"/>
</dbReference>
<comment type="caution">
    <text evidence="1">The sequence shown here is derived from an EMBL/GenBank/DDBJ whole genome shotgun (WGS) entry which is preliminary data.</text>
</comment>
<name>A0ABD6EYW9_9BILA</name>
<evidence type="ECO:0000313" key="1">
    <source>
        <dbReference type="EMBL" id="MFH4984297.1"/>
    </source>
</evidence>
<gene>
    <name evidence="1" type="ORF">AB6A40_011006</name>
</gene>
<organism evidence="1 2">
    <name type="scientific">Gnathostoma spinigerum</name>
    <dbReference type="NCBI Taxonomy" id="75299"/>
    <lineage>
        <taxon>Eukaryota</taxon>
        <taxon>Metazoa</taxon>
        <taxon>Ecdysozoa</taxon>
        <taxon>Nematoda</taxon>
        <taxon>Chromadorea</taxon>
        <taxon>Rhabditida</taxon>
        <taxon>Spirurina</taxon>
        <taxon>Gnathostomatomorpha</taxon>
        <taxon>Gnathostomatoidea</taxon>
        <taxon>Gnathostomatidae</taxon>
        <taxon>Gnathostoma</taxon>
    </lineage>
</organism>